<dbReference type="PROSITE" id="PS52029">
    <property type="entry name" value="LD_TPASE"/>
    <property type="match status" value="1"/>
</dbReference>
<organism evidence="17 18">
    <name type="scientific">Actinoplanes nipponensis</name>
    <dbReference type="NCBI Taxonomy" id="135950"/>
    <lineage>
        <taxon>Bacteria</taxon>
        <taxon>Bacillati</taxon>
        <taxon>Actinomycetota</taxon>
        <taxon>Actinomycetes</taxon>
        <taxon>Micromonosporales</taxon>
        <taxon>Micromonosporaceae</taxon>
        <taxon>Actinoplanes</taxon>
    </lineage>
</organism>
<proteinExistence type="predicted"/>
<keyword evidence="6 13" id="KW-0573">Peptidoglycan synthesis</keyword>
<dbReference type="PROSITE" id="PS51257">
    <property type="entry name" value="PROKAR_LIPOPROTEIN"/>
    <property type="match status" value="1"/>
</dbReference>
<dbReference type="AlphaFoldDB" id="A0A919JNH6"/>
<dbReference type="GO" id="GO:0071972">
    <property type="term" value="F:peptidoglycan L,D-transpeptidase activity"/>
    <property type="evidence" value="ECO:0007669"/>
    <property type="project" value="TreeGrafter"/>
</dbReference>
<evidence type="ECO:0000256" key="14">
    <source>
        <dbReference type="SAM" id="MobiDB-lite"/>
    </source>
</evidence>
<dbReference type="CDD" id="cd16913">
    <property type="entry name" value="YkuD_like"/>
    <property type="match status" value="1"/>
</dbReference>
<evidence type="ECO:0000256" key="15">
    <source>
        <dbReference type="SAM" id="SignalP"/>
    </source>
</evidence>
<evidence type="ECO:0000256" key="9">
    <source>
        <dbReference type="ARBA" id="ARBA00023288"/>
    </source>
</evidence>
<keyword evidence="10" id="KW-0012">Acyltransferase</keyword>
<evidence type="ECO:0000256" key="2">
    <source>
        <dbReference type="ARBA" id="ARBA00022475"/>
    </source>
</evidence>
<evidence type="ECO:0000256" key="8">
    <source>
        <dbReference type="ARBA" id="ARBA00023139"/>
    </source>
</evidence>
<dbReference type="Gene3D" id="2.60.40.3710">
    <property type="match status" value="1"/>
</dbReference>
<evidence type="ECO:0000313" key="18">
    <source>
        <dbReference type="Proteomes" id="UP000647172"/>
    </source>
</evidence>
<dbReference type="GO" id="GO:0008360">
    <property type="term" value="P:regulation of cell shape"/>
    <property type="evidence" value="ECO:0007669"/>
    <property type="project" value="UniProtKB-UniRule"/>
</dbReference>
<feature type="chain" id="PRO_5037311986" description="L,D-TPase catalytic domain-containing protein" evidence="15">
    <location>
        <begin position="21"/>
        <end position="424"/>
    </location>
</feature>
<evidence type="ECO:0000256" key="6">
    <source>
        <dbReference type="ARBA" id="ARBA00022984"/>
    </source>
</evidence>
<keyword evidence="5 13" id="KW-0133">Cell shape</keyword>
<dbReference type="GO" id="GO:0018104">
    <property type="term" value="P:peptidoglycan-protein cross-linking"/>
    <property type="evidence" value="ECO:0007669"/>
    <property type="project" value="TreeGrafter"/>
</dbReference>
<feature type="active site" description="Nucleophile" evidence="13">
    <location>
        <position position="360"/>
    </location>
</feature>
<comment type="pathway">
    <text evidence="1 13">Cell wall biogenesis; peptidoglycan biosynthesis.</text>
</comment>
<dbReference type="GO" id="GO:0071555">
    <property type="term" value="P:cell wall organization"/>
    <property type="evidence" value="ECO:0007669"/>
    <property type="project" value="UniProtKB-UniRule"/>
</dbReference>
<dbReference type="PANTHER" id="PTHR30582:SF2">
    <property type="entry name" value="L,D-TRANSPEPTIDASE YCIB-RELATED"/>
    <property type="match status" value="1"/>
</dbReference>
<keyword evidence="3" id="KW-0808">Transferase</keyword>
<comment type="pathway">
    <text evidence="12">Glycan biosynthesis.</text>
</comment>
<evidence type="ECO:0000256" key="5">
    <source>
        <dbReference type="ARBA" id="ARBA00022960"/>
    </source>
</evidence>
<accession>A0A919JNH6</accession>
<keyword evidence="4 15" id="KW-0732">Signal</keyword>
<evidence type="ECO:0000256" key="12">
    <source>
        <dbReference type="ARBA" id="ARBA00060592"/>
    </source>
</evidence>
<keyword evidence="11 13" id="KW-0961">Cell wall biogenesis/degradation</keyword>
<dbReference type="GO" id="GO:0005576">
    <property type="term" value="C:extracellular region"/>
    <property type="evidence" value="ECO:0007669"/>
    <property type="project" value="TreeGrafter"/>
</dbReference>
<dbReference type="Proteomes" id="UP000647172">
    <property type="component" value="Unassembled WGS sequence"/>
</dbReference>
<dbReference type="SUPFAM" id="SSF141523">
    <property type="entry name" value="L,D-transpeptidase catalytic domain-like"/>
    <property type="match status" value="1"/>
</dbReference>
<dbReference type="PANTHER" id="PTHR30582">
    <property type="entry name" value="L,D-TRANSPEPTIDASE"/>
    <property type="match status" value="1"/>
</dbReference>
<feature type="active site" description="Proton donor/acceptor" evidence="13">
    <location>
        <position position="342"/>
    </location>
</feature>
<keyword evidence="9" id="KW-0449">Lipoprotein</keyword>
<dbReference type="Pfam" id="PF17964">
    <property type="entry name" value="Big_10"/>
    <property type="match status" value="1"/>
</dbReference>
<dbReference type="InterPro" id="IPR038063">
    <property type="entry name" value="Transpep_catalytic_dom"/>
</dbReference>
<keyword evidence="8" id="KW-0564">Palmitate</keyword>
<evidence type="ECO:0000256" key="11">
    <source>
        <dbReference type="ARBA" id="ARBA00023316"/>
    </source>
</evidence>
<evidence type="ECO:0000256" key="1">
    <source>
        <dbReference type="ARBA" id="ARBA00004752"/>
    </source>
</evidence>
<evidence type="ECO:0000256" key="10">
    <source>
        <dbReference type="ARBA" id="ARBA00023315"/>
    </source>
</evidence>
<feature type="region of interest" description="Disordered" evidence="14">
    <location>
        <begin position="35"/>
        <end position="69"/>
    </location>
</feature>
<keyword evidence="7" id="KW-0472">Membrane</keyword>
<reference evidence="17" key="1">
    <citation type="submission" date="2021-01" db="EMBL/GenBank/DDBJ databases">
        <title>Whole genome shotgun sequence of Actinoplanes nipponensis NBRC 14063.</title>
        <authorList>
            <person name="Komaki H."/>
            <person name="Tamura T."/>
        </authorList>
    </citation>
    <scope>NUCLEOTIDE SEQUENCE</scope>
    <source>
        <strain evidence="17">NBRC 14063</strain>
    </source>
</reference>
<dbReference type="Gene3D" id="2.60.40.3780">
    <property type="match status" value="1"/>
</dbReference>
<dbReference type="InterPro" id="IPR050979">
    <property type="entry name" value="LD-transpeptidase"/>
</dbReference>
<name>A0A919JNH6_9ACTN</name>
<evidence type="ECO:0000313" key="17">
    <source>
        <dbReference type="EMBL" id="GIE52540.1"/>
    </source>
</evidence>
<evidence type="ECO:0000256" key="3">
    <source>
        <dbReference type="ARBA" id="ARBA00022679"/>
    </source>
</evidence>
<dbReference type="Pfam" id="PF03734">
    <property type="entry name" value="YkuD"/>
    <property type="match status" value="1"/>
</dbReference>
<dbReference type="FunFam" id="2.40.440.10:FF:000005">
    <property type="entry name" value="L,D-transpeptidase 2"/>
    <property type="match status" value="1"/>
</dbReference>
<keyword evidence="18" id="KW-1185">Reference proteome</keyword>
<feature type="compositionally biased region" description="Polar residues" evidence="14">
    <location>
        <begin position="60"/>
        <end position="69"/>
    </location>
</feature>
<evidence type="ECO:0000256" key="4">
    <source>
        <dbReference type="ARBA" id="ARBA00022729"/>
    </source>
</evidence>
<keyword evidence="2" id="KW-1003">Cell membrane</keyword>
<dbReference type="InterPro" id="IPR041280">
    <property type="entry name" value="Big_10"/>
</dbReference>
<gene>
    <name evidence="17" type="ORF">Ani05nite_60740</name>
</gene>
<evidence type="ECO:0000256" key="7">
    <source>
        <dbReference type="ARBA" id="ARBA00023136"/>
    </source>
</evidence>
<dbReference type="InterPro" id="IPR005490">
    <property type="entry name" value="LD_TPept_cat_dom"/>
</dbReference>
<dbReference type="EMBL" id="BOMQ01000071">
    <property type="protein sequence ID" value="GIE52540.1"/>
    <property type="molecule type" value="Genomic_DNA"/>
</dbReference>
<evidence type="ECO:0000256" key="13">
    <source>
        <dbReference type="PROSITE-ProRule" id="PRU01373"/>
    </source>
</evidence>
<comment type="caution">
    <text evidence="17">The sequence shown here is derived from an EMBL/GenBank/DDBJ whole genome shotgun (WGS) entry which is preliminary data.</text>
</comment>
<evidence type="ECO:0000259" key="16">
    <source>
        <dbReference type="PROSITE" id="PS52029"/>
    </source>
</evidence>
<protein>
    <recommendedName>
        <fullName evidence="16">L,D-TPase catalytic domain-containing protein</fullName>
    </recommendedName>
</protein>
<feature type="signal peptide" evidence="15">
    <location>
        <begin position="1"/>
        <end position="20"/>
    </location>
</feature>
<dbReference type="Gene3D" id="2.40.440.10">
    <property type="entry name" value="L,D-transpeptidase catalytic domain-like"/>
    <property type="match status" value="1"/>
</dbReference>
<sequence>MRRSLVAVVALVVVTPLALAACSKDEKTATPAAWVGAAPSSAPSGGLPESGVTAPGETGGSSAASLTVTPATGKKDVPVSAEIGFKVSGGKVTSVALKDAAGKAVAGALREDGSSWVPSKPLKTNKKYEATVTAVDAAGATKTAGTTFTTMGKPARQTGTGLYLFDDRTYGVAMPVVVEFNPGIKKKDRAAVQKRMFVKTSPAQPGVWSWTASGTQAYYRGPQYWKTGTELAVRIALGGLPTGGGRYGDQDRGATAKIGRSFIMKVDNKTKKMTVVQDGKTVRTMPVSLGKKSTPSSSGTMVVMEKKAATVFDTTAELGPDDGYRTEIEYAQRITWSGQYIHSAPWSVGSQGRRNVSHGCVNVSPSNARWLFDKTLIGDPITVRGTEDKLAAGNGWTAWDMSWKEFVKGSALPVPAELAAQEGA</sequence>
<feature type="domain" description="L,D-TPase catalytic" evidence="16">
    <location>
        <begin position="262"/>
        <end position="384"/>
    </location>
</feature>
<dbReference type="GO" id="GO:0016746">
    <property type="term" value="F:acyltransferase activity"/>
    <property type="evidence" value="ECO:0007669"/>
    <property type="project" value="UniProtKB-KW"/>
</dbReference>